<dbReference type="NCBIfam" id="TIGR00043">
    <property type="entry name" value="rRNA maturation RNase YbeY"/>
    <property type="match status" value="1"/>
</dbReference>
<keyword evidence="8 9" id="KW-0862">Zinc</keyword>
<name>A0A1H9RCQ5_9BACI</name>
<dbReference type="SUPFAM" id="SSF55486">
    <property type="entry name" value="Metalloproteases ('zincins'), catalytic domain"/>
    <property type="match status" value="1"/>
</dbReference>
<dbReference type="PANTHER" id="PTHR46986:SF1">
    <property type="entry name" value="ENDORIBONUCLEASE YBEY, CHLOROPLASTIC"/>
    <property type="match status" value="1"/>
</dbReference>
<keyword evidence="9" id="KW-0963">Cytoplasm</keyword>
<evidence type="ECO:0000256" key="6">
    <source>
        <dbReference type="ARBA" id="ARBA00022759"/>
    </source>
</evidence>
<dbReference type="Proteomes" id="UP000198571">
    <property type="component" value="Unassembled WGS sequence"/>
</dbReference>
<dbReference type="PROSITE" id="PS01306">
    <property type="entry name" value="UPF0054"/>
    <property type="match status" value="1"/>
</dbReference>
<accession>A0A1H9RCQ5</accession>
<organism evidence="10 11">
    <name type="scientific">Salipaludibacillus aurantiacus</name>
    <dbReference type="NCBI Taxonomy" id="1601833"/>
    <lineage>
        <taxon>Bacteria</taxon>
        <taxon>Bacillati</taxon>
        <taxon>Bacillota</taxon>
        <taxon>Bacilli</taxon>
        <taxon>Bacillales</taxon>
        <taxon>Bacillaceae</taxon>
    </lineage>
</organism>
<dbReference type="PANTHER" id="PTHR46986">
    <property type="entry name" value="ENDORIBONUCLEASE YBEY, CHLOROPLASTIC"/>
    <property type="match status" value="1"/>
</dbReference>
<evidence type="ECO:0000256" key="9">
    <source>
        <dbReference type="HAMAP-Rule" id="MF_00009"/>
    </source>
</evidence>
<comment type="cofactor">
    <cofactor evidence="9">
        <name>Zn(2+)</name>
        <dbReference type="ChEBI" id="CHEBI:29105"/>
    </cofactor>
    <text evidence="9">Binds 1 zinc ion.</text>
</comment>
<evidence type="ECO:0000256" key="4">
    <source>
        <dbReference type="ARBA" id="ARBA00022722"/>
    </source>
</evidence>
<dbReference type="STRING" id="1601833.SAMN05518684_10385"/>
<dbReference type="GO" id="GO:0005737">
    <property type="term" value="C:cytoplasm"/>
    <property type="evidence" value="ECO:0007669"/>
    <property type="project" value="UniProtKB-SubCell"/>
</dbReference>
<evidence type="ECO:0000256" key="7">
    <source>
        <dbReference type="ARBA" id="ARBA00022801"/>
    </source>
</evidence>
<feature type="binding site" evidence="9">
    <location>
        <position position="124"/>
    </location>
    <ligand>
        <name>Zn(2+)</name>
        <dbReference type="ChEBI" id="CHEBI:29105"/>
        <note>catalytic</note>
    </ligand>
</feature>
<evidence type="ECO:0000256" key="5">
    <source>
        <dbReference type="ARBA" id="ARBA00022723"/>
    </source>
</evidence>
<dbReference type="AlphaFoldDB" id="A0A1H9RCQ5"/>
<dbReference type="EC" id="3.1.-.-" evidence="9"/>
<dbReference type="HAMAP" id="MF_00009">
    <property type="entry name" value="Endoribonucl_YbeY"/>
    <property type="match status" value="1"/>
</dbReference>
<keyword evidence="6 9" id="KW-0255">Endonuclease</keyword>
<dbReference type="GO" id="GO:0006364">
    <property type="term" value="P:rRNA processing"/>
    <property type="evidence" value="ECO:0007669"/>
    <property type="project" value="UniProtKB-UniRule"/>
</dbReference>
<keyword evidence="4 9" id="KW-0540">Nuclease</keyword>
<evidence type="ECO:0000313" key="10">
    <source>
        <dbReference type="EMBL" id="SER70417.1"/>
    </source>
</evidence>
<dbReference type="InterPro" id="IPR023091">
    <property type="entry name" value="MetalPrtase_cat_dom_sf_prd"/>
</dbReference>
<evidence type="ECO:0000256" key="3">
    <source>
        <dbReference type="ARBA" id="ARBA00022552"/>
    </source>
</evidence>
<gene>
    <name evidence="9" type="primary">ybeY</name>
    <name evidence="10" type="ORF">SAMN05518684_10385</name>
</gene>
<dbReference type="Gene3D" id="3.40.390.30">
    <property type="entry name" value="Metalloproteases ('zincins'), catalytic domain"/>
    <property type="match status" value="1"/>
</dbReference>
<protein>
    <recommendedName>
        <fullName evidence="9">Endoribonuclease YbeY</fullName>
        <ecNumber evidence="9">3.1.-.-</ecNumber>
    </recommendedName>
</protein>
<evidence type="ECO:0000256" key="1">
    <source>
        <dbReference type="ARBA" id="ARBA00010875"/>
    </source>
</evidence>
<sequence>MNEYVIDIIDETELLSEEEQNLVQSVLETALDYESVGGNTEISVTFVSDERIQVLNKEYRDKDRPTDVLSFALDEGDETLDHPEAPHLLGDIIISLPRAKAQAAEFGHQFERELCFLAVHGFLHLIGYEHESEEQEKQMFTKQEDILQKHGLKK</sequence>
<dbReference type="RefSeq" id="WP_093047842.1">
    <property type="nucleotide sequence ID" value="NZ_FOGT01000003.1"/>
</dbReference>
<dbReference type="GO" id="GO:0004521">
    <property type="term" value="F:RNA endonuclease activity"/>
    <property type="evidence" value="ECO:0007669"/>
    <property type="project" value="UniProtKB-UniRule"/>
</dbReference>
<feature type="binding site" evidence="9">
    <location>
        <position position="120"/>
    </location>
    <ligand>
        <name>Zn(2+)</name>
        <dbReference type="ChEBI" id="CHEBI:29105"/>
        <note>catalytic</note>
    </ligand>
</feature>
<proteinExistence type="inferred from homology"/>
<dbReference type="InterPro" id="IPR020549">
    <property type="entry name" value="YbeY_CS"/>
</dbReference>
<evidence type="ECO:0000256" key="2">
    <source>
        <dbReference type="ARBA" id="ARBA00022517"/>
    </source>
</evidence>
<keyword evidence="3 9" id="KW-0698">rRNA processing</keyword>
<dbReference type="Pfam" id="PF02130">
    <property type="entry name" value="YbeY"/>
    <property type="match status" value="1"/>
</dbReference>
<dbReference type="GO" id="GO:0004222">
    <property type="term" value="F:metalloendopeptidase activity"/>
    <property type="evidence" value="ECO:0007669"/>
    <property type="project" value="InterPro"/>
</dbReference>
<keyword evidence="7 9" id="KW-0378">Hydrolase</keyword>
<feature type="binding site" evidence="9">
    <location>
        <position position="130"/>
    </location>
    <ligand>
        <name>Zn(2+)</name>
        <dbReference type="ChEBI" id="CHEBI:29105"/>
        <note>catalytic</note>
    </ligand>
</feature>
<dbReference type="GO" id="GO:0008270">
    <property type="term" value="F:zinc ion binding"/>
    <property type="evidence" value="ECO:0007669"/>
    <property type="project" value="UniProtKB-UniRule"/>
</dbReference>
<comment type="similarity">
    <text evidence="1 9">Belongs to the endoribonuclease YbeY family.</text>
</comment>
<comment type="subcellular location">
    <subcellularLocation>
        <location evidence="9">Cytoplasm</location>
    </subcellularLocation>
</comment>
<dbReference type="EMBL" id="FOGT01000003">
    <property type="protein sequence ID" value="SER70417.1"/>
    <property type="molecule type" value="Genomic_DNA"/>
</dbReference>
<evidence type="ECO:0000256" key="8">
    <source>
        <dbReference type="ARBA" id="ARBA00022833"/>
    </source>
</evidence>
<evidence type="ECO:0000313" key="11">
    <source>
        <dbReference type="Proteomes" id="UP000198571"/>
    </source>
</evidence>
<keyword evidence="2 9" id="KW-0690">Ribosome biogenesis</keyword>
<keyword evidence="5 9" id="KW-0479">Metal-binding</keyword>
<reference evidence="11" key="1">
    <citation type="submission" date="2016-10" db="EMBL/GenBank/DDBJ databases">
        <authorList>
            <person name="Varghese N."/>
            <person name="Submissions S."/>
        </authorList>
    </citation>
    <scope>NUCLEOTIDE SEQUENCE [LARGE SCALE GENOMIC DNA]</scope>
    <source>
        <strain evidence="11">S9</strain>
    </source>
</reference>
<dbReference type="InterPro" id="IPR002036">
    <property type="entry name" value="YbeY"/>
</dbReference>
<keyword evidence="11" id="KW-1185">Reference proteome</keyword>
<dbReference type="OrthoDB" id="9807740at2"/>
<comment type="function">
    <text evidence="9">Single strand-specific metallo-endoribonuclease involved in late-stage 70S ribosome quality control and in maturation of the 3' terminus of the 16S rRNA.</text>
</comment>